<dbReference type="AlphaFoldDB" id="A0A402AZG5"/>
<dbReference type="InterPro" id="IPR003675">
    <property type="entry name" value="Rce1/LyrA-like_dom"/>
</dbReference>
<feature type="transmembrane region" description="Helical" evidence="1">
    <location>
        <begin position="139"/>
        <end position="162"/>
    </location>
</feature>
<dbReference type="Proteomes" id="UP000287188">
    <property type="component" value="Unassembled WGS sequence"/>
</dbReference>
<feature type="domain" description="CAAX prenyl protease 2/Lysostaphin resistance protein A-like" evidence="2">
    <location>
        <begin position="107"/>
        <end position="205"/>
    </location>
</feature>
<dbReference type="GO" id="GO:0004175">
    <property type="term" value="F:endopeptidase activity"/>
    <property type="evidence" value="ECO:0007669"/>
    <property type="project" value="UniProtKB-ARBA"/>
</dbReference>
<dbReference type="EMBL" id="BIFS01000002">
    <property type="protein sequence ID" value="GCE24496.1"/>
    <property type="molecule type" value="Genomic_DNA"/>
</dbReference>
<feature type="transmembrane region" description="Helical" evidence="1">
    <location>
        <begin position="71"/>
        <end position="95"/>
    </location>
</feature>
<keyword evidence="4" id="KW-1185">Reference proteome</keyword>
<sequence length="254" mass="28049">MTYTISWLGALLVVLPTVIQGRAITQINGLLMFPVLLLGPSVTGIVLTGMLDGREGLRELFSRIGHWRVNVRWYAAILIPPVLVLAVLFSLHALLSSSFSPHLNPKGILYGIVPGFLEEIGWMGFAFPRMQRGRSVLSAGLLLGLLWGIWHLPVIDFLGAAYPHGMFWLSFALSFIVAMMAIRLLIVWVYSHTQSILLAQLIHISSTGSLVVFSPLFITPAQEALWYGIYAGTLWLAVALIIVCDSKHLVYESP</sequence>
<feature type="transmembrane region" description="Helical" evidence="1">
    <location>
        <begin position="107"/>
        <end position="127"/>
    </location>
</feature>
<feature type="transmembrane region" description="Helical" evidence="1">
    <location>
        <begin position="168"/>
        <end position="190"/>
    </location>
</feature>
<evidence type="ECO:0000259" key="2">
    <source>
        <dbReference type="Pfam" id="PF02517"/>
    </source>
</evidence>
<gene>
    <name evidence="3" type="ORF">KDK_82960</name>
</gene>
<feature type="transmembrane region" description="Helical" evidence="1">
    <location>
        <begin position="197"/>
        <end position="218"/>
    </location>
</feature>
<keyword evidence="1" id="KW-1133">Transmembrane helix</keyword>
<dbReference type="GO" id="GO:0080120">
    <property type="term" value="P:CAAX-box protein maturation"/>
    <property type="evidence" value="ECO:0007669"/>
    <property type="project" value="UniProtKB-ARBA"/>
</dbReference>
<reference evidence="4" key="1">
    <citation type="submission" date="2018-12" db="EMBL/GenBank/DDBJ databases">
        <title>Tengunoibacter tsumagoiensis gen. nov., sp. nov., Dictyobacter kobayashii sp. nov., D. alpinus sp. nov., and D. joshuensis sp. nov. and description of Dictyobacteraceae fam. nov. within the order Ktedonobacterales isolated from Tengu-no-mugimeshi.</title>
        <authorList>
            <person name="Wang C.M."/>
            <person name="Zheng Y."/>
            <person name="Sakai Y."/>
            <person name="Toyoda A."/>
            <person name="Minakuchi Y."/>
            <person name="Abe K."/>
            <person name="Yokota A."/>
            <person name="Yabe S."/>
        </authorList>
    </citation>
    <scope>NUCLEOTIDE SEQUENCE [LARGE SCALE GENOMIC DNA]</scope>
    <source>
        <strain evidence="4">Uno11</strain>
    </source>
</reference>
<organism evidence="3 4">
    <name type="scientific">Dictyobacter kobayashii</name>
    <dbReference type="NCBI Taxonomy" id="2014872"/>
    <lineage>
        <taxon>Bacteria</taxon>
        <taxon>Bacillati</taxon>
        <taxon>Chloroflexota</taxon>
        <taxon>Ktedonobacteria</taxon>
        <taxon>Ktedonobacterales</taxon>
        <taxon>Dictyobacteraceae</taxon>
        <taxon>Dictyobacter</taxon>
    </lineage>
</organism>
<keyword evidence="1" id="KW-0812">Transmembrane</keyword>
<keyword evidence="1" id="KW-0472">Membrane</keyword>
<proteinExistence type="predicted"/>
<dbReference type="RefSeq" id="WP_161978053.1">
    <property type="nucleotide sequence ID" value="NZ_BIFS01000002.1"/>
</dbReference>
<evidence type="ECO:0000256" key="1">
    <source>
        <dbReference type="SAM" id="Phobius"/>
    </source>
</evidence>
<feature type="transmembrane region" description="Helical" evidence="1">
    <location>
        <begin position="31"/>
        <end position="51"/>
    </location>
</feature>
<protein>
    <recommendedName>
        <fullName evidence="2">CAAX prenyl protease 2/Lysostaphin resistance protein A-like domain-containing protein</fullName>
    </recommendedName>
</protein>
<accession>A0A402AZG5</accession>
<dbReference type="InterPro" id="IPR042150">
    <property type="entry name" value="MmRce1-like"/>
</dbReference>
<evidence type="ECO:0000313" key="4">
    <source>
        <dbReference type="Proteomes" id="UP000287188"/>
    </source>
</evidence>
<feature type="transmembrane region" description="Helical" evidence="1">
    <location>
        <begin position="224"/>
        <end position="244"/>
    </location>
</feature>
<evidence type="ECO:0000313" key="3">
    <source>
        <dbReference type="EMBL" id="GCE24496.1"/>
    </source>
</evidence>
<dbReference type="PANTHER" id="PTHR35797">
    <property type="entry name" value="PROTEASE-RELATED"/>
    <property type="match status" value="1"/>
</dbReference>
<name>A0A402AZG5_9CHLR</name>
<comment type="caution">
    <text evidence="3">The sequence shown here is derived from an EMBL/GenBank/DDBJ whole genome shotgun (WGS) entry which is preliminary data.</text>
</comment>
<dbReference type="Pfam" id="PF02517">
    <property type="entry name" value="Rce1-like"/>
    <property type="match status" value="1"/>
</dbReference>
<dbReference type="PANTHER" id="PTHR35797:SF1">
    <property type="entry name" value="PROTEASE"/>
    <property type="match status" value="1"/>
</dbReference>